<evidence type="ECO:0000313" key="2">
    <source>
        <dbReference type="EMBL" id="KHN70188.1"/>
    </source>
</evidence>
<dbReference type="OrthoDB" id="445556at2759"/>
<organism evidence="2 3">
    <name type="scientific">Ordospora colligata OC4</name>
    <dbReference type="NCBI Taxonomy" id="1354746"/>
    <lineage>
        <taxon>Eukaryota</taxon>
        <taxon>Fungi</taxon>
        <taxon>Fungi incertae sedis</taxon>
        <taxon>Microsporidia</taxon>
        <taxon>Ordosporidae</taxon>
        <taxon>Ordospora</taxon>
    </lineage>
</organism>
<evidence type="ECO:0000259" key="1">
    <source>
        <dbReference type="PROSITE" id="PS50076"/>
    </source>
</evidence>
<dbReference type="InterPro" id="IPR036869">
    <property type="entry name" value="J_dom_sf"/>
</dbReference>
<dbReference type="VEuPathDB" id="MicrosporidiaDB:M896_020220"/>
<dbReference type="AlphaFoldDB" id="A0A0B2ULG8"/>
<dbReference type="GO" id="GO:0051087">
    <property type="term" value="F:protein-folding chaperone binding"/>
    <property type="evidence" value="ECO:0007669"/>
    <property type="project" value="InterPro"/>
</dbReference>
<dbReference type="HOGENOM" id="CLU_068529_3_0_1"/>
<dbReference type="EMBL" id="JOKQ01000002">
    <property type="protein sequence ID" value="KHN70188.1"/>
    <property type="molecule type" value="Genomic_DNA"/>
</dbReference>
<dbReference type="FunCoup" id="A0A0B2ULG8">
    <property type="interactions" value="38"/>
</dbReference>
<dbReference type="GeneID" id="26261117"/>
<gene>
    <name evidence="2" type="ORF">M896_020220</name>
</gene>
<dbReference type="Pfam" id="PF00226">
    <property type="entry name" value="DnaJ"/>
    <property type="match status" value="1"/>
</dbReference>
<dbReference type="PANTHER" id="PTHR14021">
    <property type="entry name" value="IRON-SULFUR CLUSTER CO-CHAPERONE PROTEIN HSCB"/>
    <property type="match status" value="1"/>
</dbReference>
<dbReference type="InterPro" id="IPR004640">
    <property type="entry name" value="HscB"/>
</dbReference>
<dbReference type="GO" id="GO:0044571">
    <property type="term" value="P:[2Fe-2S] cluster assembly"/>
    <property type="evidence" value="ECO:0007669"/>
    <property type="project" value="InterPro"/>
</dbReference>
<dbReference type="InterPro" id="IPR001623">
    <property type="entry name" value="DnaJ_domain"/>
</dbReference>
<dbReference type="InParanoid" id="A0A0B2ULG8"/>
<dbReference type="CDD" id="cd06257">
    <property type="entry name" value="DnaJ"/>
    <property type="match status" value="1"/>
</dbReference>
<dbReference type="PROSITE" id="PS50076">
    <property type="entry name" value="DNAJ_2"/>
    <property type="match status" value="1"/>
</dbReference>
<reference evidence="2 3" key="1">
    <citation type="journal article" date="2014" name="MBio">
        <title>The Ordospora colligata genome; evolution of extreme reduction in microsporidia and host-to-parasite horizontal gene transfer.</title>
        <authorList>
            <person name="Pombert J.-F."/>
            <person name="Haag K.L."/>
            <person name="Beidas S."/>
            <person name="Ebert D."/>
            <person name="Keeling P.J."/>
        </authorList>
    </citation>
    <scope>NUCLEOTIDE SEQUENCE [LARGE SCALE GENOMIC DNA]</scope>
    <source>
        <strain evidence="2 3">OC4</strain>
    </source>
</reference>
<keyword evidence="3" id="KW-1185">Reference proteome</keyword>
<feature type="domain" description="J" evidence="1">
    <location>
        <begin position="6"/>
        <end position="73"/>
    </location>
</feature>
<dbReference type="SUPFAM" id="SSF46565">
    <property type="entry name" value="Chaperone J-domain"/>
    <property type="match status" value="1"/>
</dbReference>
<name>A0A0B2ULG8_9MICR</name>
<dbReference type="SMART" id="SM00271">
    <property type="entry name" value="DnaJ"/>
    <property type="match status" value="1"/>
</dbReference>
<accession>A0A0B2ULG8</accession>
<evidence type="ECO:0000313" key="3">
    <source>
        <dbReference type="Proteomes" id="UP000031056"/>
    </source>
</evidence>
<dbReference type="RefSeq" id="XP_014564230.1">
    <property type="nucleotide sequence ID" value="XM_014708744.1"/>
</dbReference>
<dbReference type="Proteomes" id="UP000031056">
    <property type="component" value="Unassembled WGS sequence"/>
</dbReference>
<protein>
    <submittedName>
        <fullName evidence="2">HscB-like chaperone</fullName>
    </submittedName>
</protein>
<dbReference type="Gene3D" id="1.10.287.110">
    <property type="entry name" value="DnaJ domain"/>
    <property type="match status" value="1"/>
</dbReference>
<dbReference type="GO" id="GO:0005739">
    <property type="term" value="C:mitochondrion"/>
    <property type="evidence" value="ECO:0007669"/>
    <property type="project" value="TreeGrafter"/>
</dbReference>
<comment type="caution">
    <text evidence="2">The sequence shown here is derived from an EMBL/GenBank/DDBJ whole genome shotgun (WGS) entry which is preliminary data.</text>
</comment>
<proteinExistence type="predicted"/>
<dbReference type="PANTHER" id="PTHR14021:SF15">
    <property type="entry name" value="IRON-SULFUR CLUSTER CO-CHAPERONE PROTEIN HSCB"/>
    <property type="match status" value="1"/>
</dbReference>
<sequence>MASPSKHFDVFGLHPTFNIDQHKLKKQYHELSKIFHPDLQRGSSTAQTRMDEINKAYSILKDDFSRAKYLNNLEPLSVSQEFLIEMLDYEDAISNITSSHQEQTIRNDLLQRIDQCKYNYSNAEYLSKWAYYERLIKILDESKITMQQ</sequence>
<dbReference type="STRING" id="1354746.A0A0B2ULG8"/>
<dbReference type="GO" id="GO:0001671">
    <property type="term" value="F:ATPase activator activity"/>
    <property type="evidence" value="ECO:0007669"/>
    <property type="project" value="InterPro"/>
</dbReference>